<organism evidence="3 4">
    <name type="scientific">Hebeloma cylindrosporum</name>
    <dbReference type="NCBI Taxonomy" id="76867"/>
    <lineage>
        <taxon>Eukaryota</taxon>
        <taxon>Fungi</taxon>
        <taxon>Dikarya</taxon>
        <taxon>Basidiomycota</taxon>
        <taxon>Agaricomycotina</taxon>
        <taxon>Agaricomycetes</taxon>
        <taxon>Agaricomycetidae</taxon>
        <taxon>Agaricales</taxon>
        <taxon>Agaricineae</taxon>
        <taxon>Hymenogastraceae</taxon>
        <taxon>Hebeloma</taxon>
    </lineage>
</organism>
<reference evidence="3 4" key="1">
    <citation type="submission" date="2014-04" db="EMBL/GenBank/DDBJ databases">
        <authorList>
            <consortium name="DOE Joint Genome Institute"/>
            <person name="Kuo A."/>
            <person name="Gay G."/>
            <person name="Dore J."/>
            <person name="Kohler A."/>
            <person name="Nagy L.G."/>
            <person name="Floudas D."/>
            <person name="Copeland A."/>
            <person name="Barry K.W."/>
            <person name="Cichocki N."/>
            <person name="Veneault-Fourrey C."/>
            <person name="LaButti K."/>
            <person name="Lindquist E.A."/>
            <person name="Lipzen A."/>
            <person name="Lundell T."/>
            <person name="Morin E."/>
            <person name="Murat C."/>
            <person name="Sun H."/>
            <person name="Tunlid A."/>
            <person name="Henrissat B."/>
            <person name="Grigoriev I.V."/>
            <person name="Hibbett D.S."/>
            <person name="Martin F."/>
            <person name="Nordberg H.P."/>
            <person name="Cantor M.N."/>
            <person name="Hua S.X."/>
        </authorList>
    </citation>
    <scope>NUCLEOTIDE SEQUENCE [LARGE SCALE GENOMIC DNA]</scope>
    <source>
        <strain evidence="4">h7</strain>
    </source>
</reference>
<comment type="similarity">
    <text evidence="1">Belongs to the fungal fucose-specific lectin family.</text>
</comment>
<dbReference type="SUPFAM" id="SSF89372">
    <property type="entry name" value="Fucose-specific lectin"/>
    <property type="match status" value="1"/>
</dbReference>
<evidence type="ECO:0000256" key="1">
    <source>
        <dbReference type="ARBA" id="ARBA00009042"/>
    </source>
</evidence>
<dbReference type="Gene3D" id="2.120.10.70">
    <property type="entry name" value="Fucose-specific lectin"/>
    <property type="match status" value="1"/>
</dbReference>
<feature type="region of interest" description="Disordered" evidence="2">
    <location>
        <begin position="240"/>
        <end position="269"/>
    </location>
</feature>
<keyword evidence="4" id="KW-1185">Reference proteome</keyword>
<proteinExistence type="inferred from homology"/>
<evidence type="ECO:0000313" key="4">
    <source>
        <dbReference type="Proteomes" id="UP000053424"/>
    </source>
</evidence>
<reference evidence="4" key="2">
    <citation type="submission" date="2015-01" db="EMBL/GenBank/DDBJ databases">
        <title>Evolutionary Origins and Diversification of the Mycorrhizal Mutualists.</title>
        <authorList>
            <consortium name="DOE Joint Genome Institute"/>
            <consortium name="Mycorrhizal Genomics Consortium"/>
            <person name="Kohler A."/>
            <person name="Kuo A."/>
            <person name="Nagy L.G."/>
            <person name="Floudas D."/>
            <person name="Copeland A."/>
            <person name="Barry K.W."/>
            <person name="Cichocki N."/>
            <person name="Veneault-Fourrey C."/>
            <person name="LaButti K."/>
            <person name="Lindquist E.A."/>
            <person name="Lipzen A."/>
            <person name="Lundell T."/>
            <person name="Morin E."/>
            <person name="Murat C."/>
            <person name="Riley R."/>
            <person name="Ohm R."/>
            <person name="Sun H."/>
            <person name="Tunlid A."/>
            <person name="Henrissat B."/>
            <person name="Grigoriev I.V."/>
            <person name="Hibbett D.S."/>
            <person name="Martin F."/>
        </authorList>
    </citation>
    <scope>NUCLEOTIDE SEQUENCE [LARGE SCALE GENOMIC DNA]</scope>
    <source>
        <strain evidence="4">h7</strain>
    </source>
</reference>
<dbReference type="AlphaFoldDB" id="A0A0C3CT59"/>
<protein>
    <submittedName>
        <fullName evidence="3">Uncharacterized protein</fullName>
    </submittedName>
</protein>
<accession>A0A0C3CT59</accession>
<dbReference type="HOGENOM" id="CLU_069656_0_0_1"/>
<evidence type="ECO:0000256" key="2">
    <source>
        <dbReference type="SAM" id="MobiDB-lite"/>
    </source>
</evidence>
<dbReference type="Pfam" id="PF07938">
    <property type="entry name" value="Fungal_lectin"/>
    <property type="match status" value="1"/>
</dbReference>
<gene>
    <name evidence="3" type="ORF">M413DRAFT_271918</name>
</gene>
<name>A0A0C3CT59_HEBCY</name>
<dbReference type="InterPro" id="IPR012475">
    <property type="entry name" value="Fungal_lectin"/>
</dbReference>
<evidence type="ECO:0000313" key="3">
    <source>
        <dbReference type="EMBL" id="KIM47269.1"/>
    </source>
</evidence>
<dbReference type="STRING" id="686832.A0A0C3CT59"/>
<dbReference type="OrthoDB" id="3057900at2759"/>
<dbReference type="Proteomes" id="UP000053424">
    <property type="component" value="Unassembled WGS sequence"/>
</dbReference>
<dbReference type="EMBL" id="KN831770">
    <property type="protein sequence ID" value="KIM47269.1"/>
    <property type="molecule type" value="Genomic_DNA"/>
</dbReference>
<sequence>MGYSVATDHYTQLSQPLNVFCYDIIDLPLAERQAIESGNTPSPIPPSLAVVPIPPSDLIPGQPYACISMDNGKEIRIYSLGPGNILQEYTYSSKNGSSWCFSGLQNLKIILDPTSTLAVIRAADNYIIVYYQDPDSDFIRPLGQNGETKDWGQGPTITKALKGTYIAAVRCFDSNGLAHSRIYYQGPELHLREYYFDRSRKKWALGDFNPGKQPRRTQITAEVVGEGDVDITVSWRDKEGRLVNSSHSKTRGWDLPKRMSGPEPLDGRD</sequence>